<dbReference type="InterPro" id="IPR013087">
    <property type="entry name" value="Znf_C2H2_type"/>
</dbReference>
<dbReference type="PANTHER" id="PTHR14196:SF0">
    <property type="entry name" value="PROTEIN BOWEL"/>
    <property type="match status" value="1"/>
</dbReference>
<organism evidence="11 12">
    <name type="scientific">Trichuris trichiura</name>
    <name type="common">Whipworm</name>
    <name type="synonym">Trichocephalus trichiurus</name>
    <dbReference type="NCBI Taxonomy" id="36087"/>
    <lineage>
        <taxon>Eukaryota</taxon>
        <taxon>Metazoa</taxon>
        <taxon>Ecdysozoa</taxon>
        <taxon>Nematoda</taxon>
        <taxon>Enoplea</taxon>
        <taxon>Dorylaimia</taxon>
        <taxon>Trichinellida</taxon>
        <taxon>Trichuridae</taxon>
        <taxon>Trichuris</taxon>
    </lineage>
</organism>
<evidence type="ECO:0000256" key="4">
    <source>
        <dbReference type="ARBA" id="ARBA00022771"/>
    </source>
</evidence>
<dbReference type="PROSITE" id="PS00028">
    <property type="entry name" value="ZINC_FINGER_C2H2_1"/>
    <property type="match status" value="2"/>
</dbReference>
<feature type="domain" description="C2H2-type" evidence="10">
    <location>
        <begin position="22"/>
        <end position="49"/>
    </location>
</feature>
<dbReference type="GO" id="GO:0000977">
    <property type="term" value="F:RNA polymerase II transcription regulatory region sequence-specific DNA binding"/>
    <property type="evidence" value="ECO:0007669"/>
    <property type="project" value="TreeGrafter"/>
</dbReference>
<evidence type="ECO:0000313" key="11">
    <source>
        <dbReference type="EMBL" id="CDW59650.1"/>
    </source>
</evidence>
<evidence type="ECO:0000256" key="6">
    <source>
        <dbReference type="ARBA" id="ARBA00023015"/>
    </source>
</evidence>
<sequence>MEDCYTLPQRKRGMHMKPKVLHVCRVCHKIFPQRYRLLIHAATHSEERNFPCVVCQKRFKSKNSLSYHAYSHFKNGDIDSMEWFPELMTPSKRKPRSENKRKTSAFKSITSTDFGQPAGAVPDAVTATSTNQCSSSGGNWTVSSIGTGFQSDGKNEEDNSVVTQLNRQEGKCGMPISPIYPIQTANGLRNCEQDKKNNPKPNVTCPAADAKKICRLRIVSTTTGQEYHVNINNPVRNVQREGQQRGEPDKKNNLHLCRSLVHREGQNKSAPKFYSPLSCGGFLTSTPKGAQGSNGTSQPYFVWNPQLSTSGCSPNSLLKAHTFEENYEGFKNYGTENLKAWETISEDEFQTSLPLKSSTYLNNCAMMANNKQMYPRFDGSKEGGQTDPQWCDEAGLTDTENVTLTWNNENVVSQLWNRNASALTGSRTIPKKADARNDQLCGGLNIIKSFDKTVRTLGNFGIEQTEIGYGIDGKAVYIKHRGYCLSPQATTSAIQNAQRT</sequence>
<dbReference type="GO" id="GO:0008270">
    <property type="term" value="F:zinc ion binding"/>
    <property type="evidence" value="ECO:0007669"/>
    <property type="project" value="UniProtKB-KW"/>
</dbReference>
<evidence type="ECO:0000256" key="8">
    <source>
        <dbReference type="ARBA" id="ARBA00023242"/>
    </source>
</evidence>
<dbReference type="Gene3D" id="3.30.160.60">
    <property type="entry name" value="Classic Zinc Finger"/>
    <property type="match status" value="1"/>
</dbReference>
<dbReference type="InterPro" id="IPR036236">
    <property type="entry name" value="Znf_C2H2_sf"/>
</dbReference>
<evidence type="ECO:0000259" key="10">
    <source>
        <dbReference type="PROSITE" id="PS50157"/>
    </source>
</evidence>
<protein>
    <submittedName>
        <fullName evidence="11">Zinc finger, C2H2 type family protein</fullName>
    </submittedName>
</protein>
<dbReference type="SUPFAM" id="SSF57667">
    <property type="entry name" value="beta-beta-alpha zinc fingers"/>
    <property type="match status" value="1"/>
</dbReference>
<gene>
    <name evidence="11" type="ORF">TTRE_0000798801</name>
</gene>
<keyword evidence="4 9" id="KW-0863">Zinc-finger</keyword>
<evidence type="ECO:0000256" key="7">
    <source>
        <dbReference type="ARBA" id="ARBA00023163"/>
    </source>
</evidence>
<feature type="domain" description="C2H2-type" evidence="10">
    <location>
        <begin position="50"/>
        <end position="72"/>
    </location>
</feature>
<dbReference type="EMBL" id="HG806671">
    <property type="protein sequence ID" value="CDW59650.1"/>
    <property type="molecule type" value="Genomic_DNA"/>
</dbReference>
<evidence type="ECO:0000313" key="12">
    <source>
        <dbReference type="Proteomes" id="UP000030665"/>
    </source>
</evidence>
<evidence type="ECO:0000256" key="9">
    <source>
        <dbReference type="PROSITE-ProRule" id="PRU00042"/>
    </source>
</evidence>
<keyword evidence="8" id="KW-0539">Nucleus</keyword>
<dbReference type="GO" id="GO:0005634">
    <property type="term" value="C:nucleus"/>
    <property type="evidence" value="ECO:0007669"/>
    <property type="project" value="UniProtKB-SubCell"/>
</dbReference>
<keyword evidence="3" id="KW-0677">Repeat</keyword>
<keyword evidence="12" id="KW-1185">Reference proteome</keyword>
<dbReference type="InterPro" id="IPR050717">
    <property type="entry name" value="C2H2-ZF_Transcription_Reg"/>
</dbReference>
<comment type="subcellular location">
    <subcellularLocation>
        <location evidence="1">Nucleus</location>
    </subcellularLocation>
</comment>
<evidence type="ECO:0000256" key="2">
    <source>
        <dbReference type="ARBA" id="ARBA00022723"/>
    </source>
</evidence>
<keyword evidence="5" id="KW-0862">Zinc</keyword>
<dbReference type="AlphaFoldDB" id="A0A077ZM18"/>
<reference evidence="11" key="2">
    <citation type="submission" date="2014-03" db="EMBL/GenBank/DDBJ databases">
        <title>The whipworm genome and dual-species transcriptomics of an intimate host-pathogen interaction.</title>
        <authorList>
            <person name="Foth B.J."/>
            <person name="Tsai I.J."/>
            <person name="Reid A.J."/>
            <person name="Bancroft A.J."/>
            <person name="Nichol S."/>
            <person name="Tracey A."/>
            <person name="Holroyd N."/>
            <person name="Cotton J.A."/>
            <person name="Stanley E.J."/>
            <person name="Zarowiecki M."/>
            <person name="Liu J.Z."/>
            <person name="Huckvale T."/>
            <person name="Cooper P.J."/>
            <person name="Grencis R.K."/>
            <person name="Berriman M."/>
        </authorList>
    </citation>
    <scope>NUCLEOTIDE SEQUENCE [LARGE SCALE GENOMIC DNA]</scope>
</reference>
<evidence type="ECO:0000256" key="3">
    <source>
        <dbReference type="ARBA" id="ARBA00022737"/>
    </source>
</evidence>
<dbReference type="SMART" id="SM00355">
    <property type="entry name" value="ZnF_C2H2"/>
    <property type="match status" value="2"/>
</dbReference>
<keyword evidence="6" id="KW-0805">Transcription regulation</keyword>
<dbReference type="PANTHER" id="PTHR14196">
    <property type="entry name" value="ODD-SKIPPED - RELATED"/>
    <property type="match status" value="1"/>
</dbReference>
<proteinExistence type="predicted"/>
<accession>A0A077ZM18</accession>
<dbReference type="STRING" id="36087.A0A077ZM18"/>
<dbReference type="PROSITE" id="PS50157">
    <property type="entry name" value="ZINC_FINGER_C2H2_2"/>
    <property type="match status" value="2"/>
</dbReference>
<dbReference type="Proteomes" id="UP000030665">
    <property type="component" value="Unassembled WGS sequence"/>
</dbReference>
<keyword evidence="7" id="KW-0804">Transcription</keyword>
<evidence type="ECO:0000256" key="5">
    <source>
        <dbReference type="ARBA" id="ARBA00022833"/>
    </source>
</evidence>
<reference evidence="11" key="1">
    <citation type="submission" date="2014-01" db="EMBL/GenBank/DDBJ databases">
        <authorList>
            <person name="Aslett M."/>
        </authorList>
    </citation>
    <scope>NUCLEOTIDE SEQUENCE</scope>
</reference>
<name>A0A077ZM18_TRITR</name>
<keyword evidence="2" id="KW-0479">Metal-binding</keyword>
<dbReference type="GO" id="GO:0000981">
    <property type="term" value="F:DNA-binding transcription factor activity, RNA polymerase II-specific"/>
    <property type="evidence" value="ECO:0007669"/>
    <property type="project" value="TreeGrafter"/>
</dbReference>
<dbReference type="OrthoDB" id="6077919at2759"/>
<evidence type="ECO:0000256" key="1">
    <source>
        <dbReference type="ARBA" id="ARBA00004123"/>
    </source>
</evidence>